<gene>
    <name evidence="2" type="ORF">LEP1GSC056_4061</name>
</gene>
<sequence length="59" mass="6977">MVSSFEKTFLFEYRDFGSVEFGKFLNFFCYFNYELPGFIFVFWVGTPALLRALEPVSKP</sequence>
<reference evidence="2 3" key="1">
    <citation type="submission" date="2013-01" db="EMBL/GenBank/DDBJ databases">
        <authorList>
            <person name="Harkins D.M."/>
            <person name="Durkin A.S."/>
            <person name="Brinkac L.M."/>
            <person name="Haft D.H."/>
            <person name="Selengut J.D."/>
            <person name="Sanka R."/>
            <person name="DePew J."/>
            <person name="Purushe J."/>
            <person name="Hartskeerl R.A."/>
            <person name="Ahmed A."/>
            <person name="van der Linden H."/>
            <person name="Goris M.G.A."/>
            <person name="Vinetz J.M."/>
            <person name="Sutton G.G."/>
            <person name="Nierman W.C."/>
            <person name="Fouts D.E."/>
        </authorList>
    </citation>
    <scope>NUCLEOTIDE SEQUENCE [LARGE SCALE GENOMIC DNA]</scope>
    <source>
        <strain evidence="2 3">Brem 328</strain>
    </source>
</reference>
<proteinExistence type="predicted"/>
<protein>
    <submittedName>
        <fullName evidence="2">Uncharacterized protein</fullName>
    </submittedName>
</protein>
<dbReference type="Proteomes" id="UP000012166">
    <property type="component" value="Unassembled WGS sequence"/>
</dbReference>
<name>A0ABC9SD83_LEPBO</name>
<evidence type="ECO:0000313" key="3">
    <source>
        <dbReference type="Proteomes" id="UP000012166"/>
    </source>
</evidence>
<keyword evidence="1" id="KW-0472">Membrane</keyword>
<dbReference type="EMBL" id="AHMS02000045">
    <property type="protein sequence ID" value="EMN15707.1"/>
    <property type="molecule type" value="Genomic_DNA"/>
</dbReference>
<accession>A0ABC9SD83</accession>
<organism evidence="2 3">
    <name type="scientific">Leptospira borgpetersenii str. Brem 328</name>
    <dbReference type="NCBI Taxonomy" id="1049780"/>
    <lineage>
        <taxon>Bacteria</taxon>
        <taxon>Pseudomonadati</taxon>
        <taxon>Spirochaetota</taxon>
        <taxon>Spirochaetia</taxon>
        <taxon>Leptospirales</taxon>
        <taxon>Leptospiraceae</taxon>
        <taxon>Leptospira</taxon>
    </lineage>
</organism>
<dbReference type="AlphaFoldDB" id="A0ABC9SD83"/>
<evidence type="ECO:0000313" key="2">
    <source>
        <dbReference type="EMBL" id="EMN15707.1"/>
    </source>
</evidence>
<comment type="caution">
    <text evidence="2">The sequence shown here is derived from an EMBL/GenBank/DDBJ whole genome shotgun (WGS) entry which is preliminary data.</text>
</comment>
<evidence type="ECO:0000256" key="1">
    <source>
        <dbReference type="SAM" id="Phobius"/>
    </source>
</evidence>
<feature type="transmembrane region" description="Helical" evidence="1">
    <location>
        <begin position="35"/>
        <end position="53"/>
    </location>
</feature>
<keyword evidence="1" id="KW-1133">Transmembrane helix</keyword>
<keyword evidence="1" id="KW-0812">Transmembrane</keyword>